<dbReference type="Proteomes" id="UP000051927">
    <property type="component" value="Unassembled WGS sequence"/>
</dbReference>
<proteinExistence type="predicted"/>
<name>A0ABR5Q0F6_9ACTN</name>
<protein>
    <submittedName>
        <fullName evidence="1">Uncharacterized protein</fullName>
    </submittedName>
</protein>
<reference evidence="1 2" key="1">
    <citation type="journal article" date="2015" name="Genome Announc.">
        <title>Expanding the biotechnology potential of lactobacilli through comparative genomics of 213 strains and associated genera.</title>
        <authorList>
            <person name="Sun Z."/>
            <person name="Harris H.M."/>
            <person name="McCann A."/>
            <person name="Guo C."/>
            <person name="Argimon S."/>
            <person name="Zhang W."/>
            <person name="Yang X."/>
            <person name="Jeffery I.B."/>
            <person name="Cooney J.C."/>
            <person name="Kagawa T.F."/>
            <person name="Liu W."/>
            <person name="Song Y."/>
            <person name="Salvetti E."/>
            <person name="Wrobel A."/>
            <person name="Rasinkangas P."/>
            <person name="Parkhill J."/>
            <person name="Rea M.C."/>
            <person name="O'Sullivan O."/>
            <person name="Ritari J."/>
            <person name="Douillard F.P."/>
            <person name="Paul Ross R."/>
            <person name="Yang R."/>
            <person name="Briner A.E."/>
            <person name="Felis G.E."/>
            <person name="de Vos W.M."/>
            <person name="Barrangou R."/>
            <person name="Klaenhammer T.R."/>
            <person name="Caufield P.W."/>
            <person name="Cui Y."/>
            <person name="Zhang H."/>
            <person name="O'Toole P.W."/>
        </authorList>
    </citation>
    <scope>NUCLEOTIDE SEQUENCE [LARGE SCALE GENOMIC DNA]</scope>
    <source>
        <strain evidence="1 2">DSM 7090</strain>
    </source>
</reference>
<dbReference type="EMBL" id="JQCP01000002">
    <property type="protein sequence ID" value="KRO02433.1"/>
    <property type="molecule type" value="Genomic_DNA"/>
</dbReference>
<keyword evidence="2" id="KW-1185">Reference proteome</keyword>
<sequence>MLALLVSCYQIWNTFVSGSNPKVIELSEEVISFSSYGRIQKYDLKKVNSFLVREFPSSGKIYLRVNDASLLSGRFWIPTKMFNDSEELFSLLRDLEYKIHPDSLKARARRTNEEYLKRKKR</sequence>
<comment type="caution">
    <text evidence="1">The sequence shown here is derived from an EMBL/GenBank/DDBJ whole genome shotgun (WGS) entry which is preliminary data.</text>
</comment>
<organism evidence="1 2">
    <name type="scientific">Lancefieldella rimae</name>
    <dbReference type="NCBI Taxonomy" id="1383"/>
    <lineage>
        <taxon>Bacteria</taxon>
        <taxon>Bacillati</taxon>
        <taxon>Actinomycetota</taxon>
        <taxon>Coriobacteriia</taxon>
        <taxon>Coriobacteriales</taxon>
        <taxon>Atopobiaceae</taxon>
        <taxon>Lancefieldella</taxon>
    </lineage>
</organism>
<evidence type="ECO:0000313" key="1">
    <source>
        <dbReference type="EMBL" id="KRO02433.1"/>
    </source>
</evidence>
<gene>
    <name evidence="1" type="ORF">IV60_GL000870</name>
</gene>
<evidence type="ECO:0000313" key="2">
    <source>
        <dbReference type="Proteomes" id="UP000051927"/>
    </source>
</evidence>
<accession>A0ABR5Q0F6</accession>